<feature type="compositionally biased region" description="Polar residues" evidence="1">
    <location>
        <begin position="15"/>
        <end position="28"/>
    </location>
</feature>
<protein>
    <submittedName>
        <fullName evidence="2">Uncharacterized protein</fullName>
    </submittedName>
</protein>
<comment type="caution">
    <text evidence="2">The sequence shown here is derived from an EMBL/GenBank/DDBJ whole genome shotgun (WGS) entry which is preliminary data.</text>
</comment>
<keyword evidence="3" id="KW-1185">Reference proteome</keyword>
<evidence type="ECO:0000313" key="2">
    <source>
        <dbReference type="EMBL" id="GAA0173223.1"/>
    </source>
</evidence>
<dbReference type="AlphaFoldDB" id="A0AAV3RE57"/>
<sequence>MLLLGYFNHHDSEGSSHSASNTPSQQPSEHTEESSDNANQAIYNSSPLSPLKRQMSQISINPGSYAKKKKILLQESETNEEGDGSAK</sequence>
<evidence type="ECO:0000313" key="3">
    <source>
        <dbReference type="Proteomes" id="UP001454036"/>
    </source>
</evidence>
<name>A0AAV3RE57_LITER</name>
<dbReference type="Proteomes" id="UP001454036">
    <property type="component" value="Unassembled WGS sequence"/>
</dbReference>
<accession>A0AAV3RE57</accession>
<reference evidence="2 3" key="1">
    <citation type="submission" date="2024-01" db="EMBL/GenBank/DDBJ databases">
        <title>The complete chloroplast genome sequence of Lithospermum erythrorhizon: insights into the phylogenetic relationship among Boraginaceae species and the maternal lineages of purple gromwells.</title>
        <authorList>
            <person name="Okada T."/>
            <person name="Watanabe K."/>
        </authorList>
    </citation>
    <scope>NUCLEOTIDE SEQUENCE [LARGE SCALE GENOMIC DNA]</scope>
</reference>
<feature type="region of interest" description="Disordered" evidence="1">
    <location>
        <begin position="1"/>
        <end position="66"/>
    </location>
</feature>
<gene>
    <name evidence="2" type="ORF">LIER_26882</name>
</gene>
<dbReference type="EMBL" id="BAABME010008501">
    <property type="protein sequence ID" value="GAA0173223.1"/>
    <property type="molecule type" value="Genomic_DNA"/>
</dbReference>
<organism evidence="2 3">
    <name type="scientific">Lithospermum erythrorhizon</name>
    <name type="common">Purple gromwell</name>
    <name type="synonym">Lithospermum officinale var. erythrorhizon</name>
    <dbReference type="NCBI Taxonomy" id="34254"/>
    <lineage>
        <taxon>Eukaryota</taxon>
        <taxon>Viridiplantae</taxon>
        <taxon>Streptophyta</taxon>
        <taxon>Embryophyta</taxon>
        <taxon>Tracheophyta</taxon>
        <taxon>Spermatophyta</taxon>
        <taxon>Magnoliopsida</taxon>
        <taxon>eudicotyledons</taxon>
        <taxon>Gunneridae</taxon>
        <taxon>Pentapetalae</taxon>
        <taxon>asterids</taxon>
        <taxon>lamiids</taxon>
        <taxon>Boraginales</taxon>
        <taxon>Boraginaceae</taxon>
        <taxon>Boraginoideae</taxon>
        <taxon>Lithospermeae</taxon>
        <taxon>Lithospermum</taxon>
    </lineage>
</organism>
<feature type="compositionally biased region" description="Polar residues" evidence="1">
    <location>
        <begin position="36"/>
        <end position="62"/>
    </location>
</feature>
<evidence type="ECO:0000256" key="1">
    <source>
        <dbReference type="SAM" id="MobiDB-lite"/>
    </source>
</evidence>
<proteinExistence type="predicted"/>